<protein>
    <submittedName>
        <fullName evidence="1">Uncharacterized protein</fullName>
    </submittedName>
</protein>
<name>A0A0H5REN4_9EUKA</name>
<proteinExistence type="predicted"/>
<organism evidence="1">
    <name type="scientific">Spongospora subterranea</name>
    <dbReference type="NCBI Taxonomy" id="70186"/>
    <lineage>
        <taxon>Eukaryota</taxon>
        <taxon>Sar</taxon>
        <taxon>Rhizaria</taxon>
        <taxon>Endomyxa</taxon>
        <taxon>Phytomyxea</taxon>
        <taxon>Plasmodiophorida</taxon>
        <taxon>Plasmodiophoridae</taxon>
        <taxon>Spongospora</taxon>
    </lineage>
</organism>
<evidence type="ECO:0000313" key="1">
    <source>
        <dbReference type="EMBL" id="CRZ12685.1"/>
    </source>
</evidence>
<dbReference type="EMBL" id="HACM01012243">
    <property type="protein sequence ID" value="CRZ12685.1"/>
    <property type="molecule type" value="Transcribed_RNA"/>
</dbReference>
<accession>A0A0H5REN4</accession>
<dbReference type="AlphaFoldDB" id="A0A0H5REN4"/>
<sequence length="112" mass="13362">MPRLSERGQLLGDIERLIRYMAVGLSSAQLLRPTLASQLKQQIDALMSLKFGILCYRNLNPRRWILKDYYLWDILPFLEDQEFVQDLRCSRETFQAIFDIIKGHRILPVFWF</sequence>
<reference evidence="1" key="1">
    <citation type="submission" date="2015-04" db="EMBL/GenBank/DDBJ databases">
        <title>The genome sequence of the plant pathogenic Rhizarian Plasmodiophora brassicae reveals insights in its biotrophic life cycle and the origin of chitin synthesis.</title>
        <authorList>
            <person name="Schwelm A."/>
            <person name="Fogelqvist J."/>
            <person name="Knaust A."/>
            <person name="Julke S."/>
            <person name="Lilja T."/>
            <person name="Dhandapani V."/>
            <person name="Bonilla-Rosso G."/>
            <person name="Karlsson M."/>
            <person name="Shevchenko A."/>
            <person name="Choi S.R."/>
            <person name="Kim H.G."/>
            <person name="Park J.Y."/>
            <person name="Lim Y.P."/>
            <person name="Ludwig-Muller J."/>
            <person name="Dixelius C."/>
        </authorList>
    </citation>
    <scope>NUCLEOTIDE SEQUENCE</scope>
    <source>
        <tissue evidence="1">Potato root galls</tissue>
    </source>
</reference>